<keyword evidence="2" id="KW-0732">Signal</keyword>
<dbReference type="RefSeq" id="WP_099018854.1">
    <property type="nucleotide sequence ID" value="NZ_NIHB01000002.1"/>
</dbReference>
<dbReference type="EMBL" id="SNZB01000006">
    <property type="protein sequence ID" value="TDR17487.1"/>
    <property type="molecule type" value="Genomic_DNA"/>
</dbReference>
<dbReference type="OrthoDB" id="6196413at2"/>
<dbReference type="AlphaFoldDB" id="A0A4R6XJ99"/>
<feature type="region of interest" description="Disordered" evidence="1">
    <location>
        <begin position="284"/>
        <end position="306"/>
    </location>
</feature>
<feature type="region of interest" description="Disordered" evidence="1">
    <location>
        <begin position="198"/>
        <end position="217"/>
    </location>
</feature>
<sequence>MKKLITITMLVLSTICLAELPSWGMTENQYKLPNFSSKMNEIGAQATKNNWLLKITAPKDWHKTIRMGLTDAGSRDVQVNFKDSLYQSIAISAVKGIKVANVSSSGTAATVQKQVIIDKPDMDFNVEAPAFEKLDIKSNHDELLESITNMEIAVPNPTAESPQASEQAANQAVVVKPVEATPVKEVVVAATDVQSQNRPSATVNADEATIEESKESLRKKHARTKRVNKIINYSNINSKDELFIQDQVVLVKRFINQGVVLFFWMKESYDPTVHKLVEKGSGKYQKDPDAIAGDTPSSETEQEDAEETVVVPTTLDFIAVDTEIEDQDELRKNHARNKGVEVNIAASQLKEDDVLYVLNKTVLVERPITSSQSAYFWLVGDTTITREVERKDDNRFIIR</sequence>
<organism evidence="3 4">
    <name type="scientific">Marinicella litoralis</name>
    <dbReference type="NCBI Taxonomy" id="644220"/>
    <lineage>
        <taxon>Bacteria</taxon>
        <taxon>Pseudomonadati</taxon>
        <taxon>Pseudomonadota</taxon>
        <taxon>Gammaproteobacteria</taxon>
        <taxon>Lysobacterales</taxon>
        <taxon>Marinicellaceae</taxon>
        <taxon>Marinicella</taxon>
    </lineage>
</organism>
<evidence type="ECO:0000313" key="3">
    <source>
        <dbReference type="EMBL" id="TDR17487.1"/>
    </source>
</evidence>
<accession>A0A4R6XJ99</accession>
<evidence type="ECO:0008006" key="5">
    <source>
        <dbReference type="Google" id="ProtNLM"/>
    </source>
</evidence>
<proteinExistence type="predicted"/>
<feature type="signal peptide" evidence="2">
    <location>
        <begin position="1"/>
        <end position="18"/>
    </location>
</feature>
<comment type="caution">
    <text evidence="3">The sequence shown here is derived from an EMBL/GenBank/DDBJ whole genome shotgun (WGS) entry which is preliminary data.</text>
</comment>
<reference evidence="3 4" key="1">
    <citation type="submission" date="2019-03" db="EMBL/GenBank/DDBJ databases">
        <title>Genomic Encyclopedia of Type Strains, Phase IV (KMG-IV): sequencing the most valuable type-strain genomes for metagenomic binning, comparative biology and taxonomic classification.</title>
        <authorList>
            <person name="Goeker M."/>
        </authorList>
    </citation>
    <scope>NUCLEOTIDE SEQUENCE [LARGE SCALE GENOMIC DNA]</scope>
    <source>
        <strain evidence="3 4">DSM 25488</strain>
    </source>
</reference>
<feature type="chain" id="PRO_5020438482" description="Peptidoglycan-binding protein CsiV" evidence="2">
    <location>
        <begin position="19"/>
        <end position="399"/>
    </location>
</feature>
<evidence type="ECO:0000256" key="2">
    <source>
        <dbReference type="SAM" id="SignalP"/>
    </source>
</evidence>
<keyword evidence="4" id="KW-1185">Reference proteome</keyword>
<protein>
    <recommendedName>
        <fullName evidence="5">Peptidoglycan-binding protein CsiV</fullName>
    </recommendedName>
</protein>
<evidence type="ECO:0000256" key="1">
    <source>
        <dbReference type="SAM" id="MobiDB-lite"/>
    </source>
</evidence>
<dbReference type="Proteomes" id="UP000295724">
    <property type="component" value="Unassembled WGS sequence"/>
</dbReference>
<gene>
    <name evidence="3" type="ORF">C8D91_2546</name>
</gene>
<name>A0A4R6XJ99_9GAMM</name>
<evidence type="ECO:0000313" key="4">
    <source>
        <dbReference type="Proteomes" id="UP000295724"/>
    </source>
</evidence>